<dbReference type="SUPFAM" id="SSF75011">
    <property type="entry name" value="3-carboxy-cis,cis-mucoante lactonizing enzyme"/>
    <property type="match status" value="1"/>
</dbReference>
<gene>
    <name evidence="2" type="ORF">SEMRO_248_G098420.1</name>
</gene>
<dbReference type="Proteomes" id="UP001153069">
    <property type="component" value="Unassembled WGS sequence"/>
</dbReference>
<protein>
    <submittedName>
        <fullName evidence="2">Uncharacterized protein</fullName>
    </submittedName>
</protein>
<keyword evidence="3" id="KW-1185">Reference proteome</keyword>
<evidence type="ECO:0000256" key="1">
    <source>
        <dbReference type="ARBA" id="ARBA00005564"/>
    </source>
</evidence>
<dbReference type="AlphaFoldDB" id="A0A9N8DPL6"/>
<proteinExistence type="inferred from homology"/>
<dbReference type="Gene3D" id="2.130.10.10">
    <property type="entry name" value="YVTN repeat-like/Quinoprotein amine dehydrogenase"/>
    <property type="match status" value="1"/>
</dbReference>
<dbReference type="PANTHER" id="PTHR30344:SF1">
    <property type="entry name" value="6-PHOSPHOGLUCONOLACTONASE"/>
    <property type="match status" value="1"/>
</dbReference>
<dbReference type="GO" id="GO:0017057">
    <property type="term" value="F:6-phosphogluconolactonase activity"/>
    <property type="evidence" value="ECO:0007669"/>
    <property type="project" value="TreeGrafter"/>
</dbReference>
<comment type="similarity">
    <text evidence="1">Belongs to the cycloisomerase 2 family.</text>
</comment>
<reference evidence="2" key="1">
    <citation type="submission" date="2020-06" db="EMBL/GenBank/DDBJ databases">
        <authorList>
            <consortium name="Plant Systems Biology data submission"/>
        </authorList>
    </citation>
    <scope>NUCLEOTIDE SEQUENCE</scope>
    <source>
        <strain evidence="2">D6</strain>
    </source>
</reference>
<evidence type="ECO:0000313" key="3">
    <source>
        <dbReference type="Proteomes" id="UP001153069"/>
    </source>
</evidence>
<dbReference type="PANTHER" id="PTHR30344">
    <property type="entry name" value="6-PHOSPHOGLUCONOLACTONASE-RELATED"/>
    <property type="match status" value="1"/>
</dbReference>
<dbReference type="InterPro" id="IPR050282">
    <property type="entry name" value="Cycloisomerase_2"/>
</dbReference>
<dbReference type="Pfam" id="PF10282">
    <property type="entry name" value="Lactonase"/>
    <property type="match status" value="1"/>
</dbReference>
<dbReference type="InterPro" id="IPR019405">
    <property type="entry name" value="Lactonase_7-beta_prop"/>
</dbReference>
<organism evidence="2 3">
    <name type="scientific">Seminavis robusta</name>
    <dbReference type="NCBI Taxonomy" id="568900"/>
    <lineage>
        <taxon>Eukaryota</taxon>
        <taxon>Sar</taxon>
        <taxon>Stramenopiles</taxon>
        <taxon>Ochrophyta</taxon>
        <taxon>Bacillariophyta</taxon>
        <taxon>Bacillariophyceae</taxon>
        <taxon>Bacillariophycidae</taxon>
        <taxon>Naviculales</taxon>
        <taxon>Naviculaceae</taxon>
        <taxon>Seminavis</taxon>
    </lineage>
</organism>
<sequence length="446" mass="47599">MPNYFISQDANKMGHVQVNGANGSLERITLYPVAPNPDNLPPKAPGGISTQWLVHHPTIPLICALTSYGNKHPAQLTCFSFEGGGDNTNNNVTLTKTSLEGATAGREAVHAAFSPTVDSSSGTVTLAVAHHNDGLVSFFQFSTSKLPDSLMDQPALTLELAEVEPGTQKTLATNRDLGLSIPSSHFVQYASTGEYIWIVDPNQSVVFTYAVDPKTGLPASPTEKPTFTFQCKTDAPSLGWFSGLVGKVMGLGCRPRRIATSPNGEYVFLSYETRNVIQVYHVNAKTGQIDPDNKGCLQEVSTLEYTLVHQPLIGFSFQASAELVVFQNSLYVSNQGVVLFGRGENSIRVYGILDGGRLANPHTVNCAGPVRHFCVSQEGTVETLVAGTGKPGQALQTFTRSSPSEKYQLVGTADVGVNVFCVLPAAAKKSDTSIAQPELMGDSSDA</sequence>
<name>A0A9N8DPL6_9STRA</name>
<dbReference type="EMBL" id="CAICTM010000247">
    <property type="protein sequence ID" value="CAB9505935.1"/>
    <property type="molecule type" value="Genomic_DNA"/>
</dbReference>
<dbReference type="InterPro" id="IPR015943">
    <property type="entry name" value="WD40/YVTN_repeat-like_dom_sf"/>
</dbReference>
<evidence type="ECO:0000313" key="2">
    <source>
        <dbReference type="EMBL" id="CAB9505935.1"/>
    </source>
</evidence>
<accession>A0A9N8DPL6</accession>
<comment type="caution">
    <text evidence="2">The sequence shown here is derived from an EMBL/GenBank/DDBJ whole genome shotgun (WGS) entry which is preliminary data.</text>
</comment>